<evidence type="ECO:0000313" key="2">
    <source>
        <dbReference type="EMBL" id="VDM68110.1"/>
    </source>
</evidence>
<keyword evidence="1" id="KW-0175">Coiled coil</keyword>
<keyword evidence="3" id="KW-1185">Reference proteome</keyword>
<dbReference type="Proteomes" id="UP000270094">
    <property type="component" value="Unassembled WGS sequence"/>
</dbReference>
<feature type="coiled-coil region" evidence="1">
    <location>
        <begin position="224"/>
        <end position="255"/>
    </location>
</feature>
<dbReference type="EMBL" id="UYYB01007670">
    <property type="protein sequence ID" value="VDM68110.1"/>
    <property type="molecule type" value="Genomic_DNA"/>
</dbReference>
<evidence type="ECO:0000313" key="3">
    <source>
        <dbReference type="Proteomes" id="UP000270094"/>
    </source>
</evidence>
<sequence length="322" mass="36509">MPASVPKKCYEVIKSLLPFWRTRPEFGSHLMSQFLDDVGGYVEEYEKHGNLRSCVNKARGVLEILIVLLEVYIQDQNSVQQFYWDILQKTLSSCKSSIAQLGFEPSFRVGMFLSEYCVIFSTGVPLADIQHLNVVSLCSATVSDIMHKYRTNESAVVNCLKYFTMIFTVSSLPPEFTVSLTEKLKILEENSFFPFDVSGRPKLASALLSLLTSMMNPSVLPLLLASYTSVREKLLSEINSLREADEKQIEFLREREACLMILIGAFAKLASLKSSLIVMMGLRPSLFHLFLEEMPLTDNWFISKHPTVHFCLLRVMHSHVAA</sequence>
<dbReference type="AlphaFoldDB" id="A0A3P7I5N6"/>
<proteinExistence type="predicted"/>
<gene>
    <name evidence="2" type="ORF">SVUK_LOCUS3108</name>
</gene>
<reference evidence="2 3" key="1">
    <citation type="submission" date="2018-11" db="EMBL/GenBank/DDBJ databases">
        <authorList>
            <consortium name="Pathogen Informatics"/>
        </authorList>
    </citation>
    <scope>NUCLEOTIDE SEQUENCE [LARGE SCALE GENOMIC DNA]</scope>
</reference>
<dbReference type="OrthoDB" id="5828481at2759"/>
<organism evidence="2 3">
    <name type="scientific">Strongylus vulgaris</name>
    <name type="common">Blood worm</name>
    <dbReference type="NCBI Taxonomy" id="40348"/>
    <lineage>
        <taxon>Eukaryota</taxon>
        <taxon>Metazoa</taxon>
        <taxon>Ecdysozoa</taxon>
        <taxon>Nematoda</taxon>
        <taxon>Chromadorea</taxon>
        <taxon>Rhabditida</taxon>
        <taxon>Rhabditina</taxon>
        <taxon>Rhabditomorpha</taxon>
        <taxon>Strongyloidea</taxon>
        <taxon>Strongylidae</taxon>
        <taxon>Strongylus</taxon>
    </lineage>
</organism>
<name>A0A3P7I5N6_STRVU</name>
<protein>
    <submittedName>
        <fullName evidence="2">Uncharacterized protein</fullName>
    </submittedName>
</protein>
<accession>A0A3P7I5N6</accession>
<evidence type="ECO:0000256" key="1">
    <source>
        <dbReference type="SAM" id="Coils"/>
    </source>
</evidence>